<feature type="region of interest" description="Disordered" evidence="5">
    <location>
        <begin position="958"/>
        <end position="1104"/>
    </location>
</feature>
<feature type="compositionally biased region" description="Low complexity" evidence="5">
    <location>
        <begin position="223"/>
        <end position="247"/>
    </location>
</feature>
<dbReference type="InterPro" id="IPR038286">
    <property type="entry name" value="IPK_sf"/>
</dbReference>
<feature type="region of interest" description="Disordered" evidence="5">
    <location>
        <begin position="1361"/>
        <end position="1400"/>
    </location>
</feature>
<feature type="compositionally biased region" description="Basic and acidic residues" evidence="5">
    <location>
        <begin position="458"/>
        <end position="472"/>
    </location>
</feature>
<evidence type="ECO:0000256" key="1">
    <source>
        <dbReference type="ARBA" id="ARBA00007374"/>
    </source>
</evidence>
<feature type="region of interest" description="Disordered" evidence="5">
    <location>
        <begin position="728"/>
        <end position="776"/>
    </location>
</feature>
<feature type="compositionally biased region" description="Basic and acidic residues" evidence="5">
    <location>
        <begin position="292"/>
        <end position="302"/>
    </location>
</feature>
<feature type="compositionally biased region" description="Basic and acidic residues" evidence="5">
    <location>
        <begin position="262"/>
        <end position="271"/>
    </location>
</feature>
<feature type="region of interest" description="Disordered" evidence="5">
    <location>
        <begin position="882"/>
        <end position="914"/>
    </location>
</feature>
<feature type="compositionally biased region" description="Acidic residues" evidence="5">
    <location>
        <begin position="1023"/>
        <end position="1034"/>
    </location>
</feature>
<evidence type="ECO:0000256" key="3">
    <source>
        <dbReference type="ARBA" id="ARBA00022777"/>
    </source>
</evidence>
<feature type="compositionally biased region" description="Basic and acidic residues" evidence="5">
    <location>
        <begin position="1010"/>
        <end position="1022"/>
    </location>
</feature>
<feature type="region of interest" description="Disordered" evidence="5">
    <location>
        <begin position="1"/>
        <end position="25"/>
    </location>
</feature>
<evidence type="ECO:0000313" key="7">
    <source>
        <dbReference type="Proteomes" id="UP001562354"/>
    </source>
</evidence>
<feature type="compositionally biased region" description="Polar residues" evidence="5">
    <location>
        <begin position="1089"/>
        <end position="1101"/>
    </location>
</feature>
<feature type="compositionally biased region" description="Basic residues" evidence="5">
    <location>
        <begin position="987"/>
        <end position="998"/>
    </location>
</feature>
<protein>
    <recommendedName>
        <fullName evidence="4">Kinase</fullName>
        <ecNumber evidence="4">2.7.-.-</ecNumber>
    </recommendedName>
</protein>
<evidence type="ECO:0000256" key="5">
    <source>
        <dbReference type="SAM" id="MobiDB-lite"/>
    </source>
</evidence>
<feature type="region of interest" description="Disordered" evidence="5">
    <location>
        <begin position="213"/>
        <end position="543"/>
    </location>
</feature>
<feature type="compositionally biased region" description="Low complexity" evidence="5">
    <location>
        <begin position="1058"/>
        <end position="1080"/>
    </location>
</feature>
<feature type="compositionally biased region" description="Basic residues" evidence="5">
    <location>
        <begin position="437"/>
        <end position="448"/>
    </location>
</feature>
<feature type="compositionally biased region" description="Basic and acidic residues" evidence="5">
    <location>
        <begin position="401"/>
        <end position="415"/>
    </location>
</feature>
<feature type="compositionally biased region" description="Polar residues" evidence="5">
    <location>
        <begin position="889"/>
        <end position="901"/>
    </location>
</feature>
<dbReference type="EMBL" id="JBFMKM010000001">
    <property type="protein sequence ID" value="KAL1311823.1"/>
    <property type="molecule type" value="Genomic_DNA"/>
</dbReference>
<feature type="compositionally biased region" description="Basic and acidic residues" evidence="5">
    <location>
        <begin position="366"/>
        <end position="388"/>
    </location>
</feature>
<name>A0ABR3PQI5_9PEZI</name>
<feature type="compositionally biased region" description="Basic and acidic residues" evidence="5">
    <location>
        <begin position="96"/>
        <end position="113"/>
    </location>
</feature>
<keyword evidence="2 4" id="KW-0808">Transferase</keyword>
<dbReference type="RefSeq" id="XP_069204672.1">
    <property type="nucleotide sequence ID" value="XM_069341159.1"/>
</dbReference>
<accession>A0ABR3PQI5</accession>
<feature type="region of interest" description="Disordered" evidence="5">
    <location>
        <begin position="823"/>
        <end position="849"/>
    </location>
</feature>
<comment type="caution">
    <text evidence="6">The sequence shown here is derived from an EMBL/GenBank/DDBJ whole genome shotgun (WGS) entry which is preliminary data.</text>
</comment>
<feature type="compositionally biased region" description="Acidic residues" evidence="5">
    <location>
        <begin position="494"/>
        <end position="503"/>
    </location>
</feature>
<evidence type="ECO:0000313" key="6">
    <source>
        <dbReference type="EMBL" id="KAL1311823.1"/>
    </source>
</evidence>
<feature type="compositionally biased region" description="Polar residues" evidence="5">
    <location>
        <begin position="417"/>
        <end position="426"/>
    </location>
</feature>
<gene>
    <name evidence="6" type="ORF">AAFC00_001899</name>
</gene>
<feature type="compositionally biased region" description="Polar residues" evidence="5">
    <location>
        <begin position="389"/>
        <end position="400"/>
    </location>
</feature>
<dbReference type="InterPro" id="IPR005522">
    <property type="entry name" value="IPK"/>
</dbReference>
<dbReference type="GeneID" id="95975602"/>
<dbReference type="EC" id="2.7.-.-" evidence="4"/>
<dbReference type="Gene3D" id="3.30.470.160">
    <property type="entry name" value="Inositol polyphosphate kinase"/>
    <property type="match status" value="1"/>
</dbReference>
<evidence type="ECO:0000256" key="4">
    <source>
        <dbReference type="RuleBase" id="RU363090"/>
    </source>
</evidence>
<feature type="compositionally biased region" description="Gly residues" evidence="5">
    <location>
        <begin position="1361"/>
        <end position="1371"/>
    </location>
</feature>
<organism evidence="6 7">
    <name type="scientific">Neodothiora populina</name>
    <dbReference type="NCBI Taxonomy" id="2781224"/>
    <lineage>
        <taxon>Eukaryota</taxon>
        <taxon>Fungi</taxon>
        <taxon>Dikarya</taxon>
        <taxon>Ascomycota</taxon>
        <taxon>Pezizomycotina</taxon>
        <taxon>Dothideomycetes</taxon>
        <taxon>Dothideomycetidae</taxon>
        <taxon>Dothideales</taxon>
        <taxon>Dothioraceae</taxon>
        <taxon>Neodothiora</taxon>
    </lineage>
</organism>
<feature type="compositionally biased region" description="Basic and acidic residues" evidence="5">
    <location>
        <begin position="322"/>
        <end position="340"/>
    </location>
</feature>
<keyword evidence="7" id="KW-1185">Reference proteome</keyword>
<feature type="compositionally biased region" description="Basic and acidic residues" evidence="5">
    <location>
        <begin position="484"/>
        <end position="493"/>
    </location>
</feature>
<dbReference type="PANTHER" id="PTHR12400">
    <property type="entry name" value="INOSITOL POLYPHOSPHATE KINASE"/>
    <property type="match status" value="1"/>
</dbReference>
<proteinExistence type="inferred from homology"/>
<reference evidence="6 7" key="1">
    <citation type="submission" date="2024-07" db="EMBL/GenBank/DDBJ databases">
        <title>Draft sequence of the Neodothiora populina.</title>
        <authorList>
            <person name="Drown D.D."/>
            <person name="Schuette U.S."/>
            <person name="Buechlein A.B."/>
            <person name="Rusch D.R."/>
            <person name="Winton L.W."/>
            <person name="Adams G.A."/>
        </authorList>
    </citation>
    <scope>NUCLEOTIDE SEQUENCE [LARGE SCALE GENOMIC DNA]</scope>
    <source>
        <strain evidence="6 7">CPC 39397</strain>
    </source>
</reference>
<feature type="region of interest" description="Disordered" evidence="5">
    <location>
        <begin position="46"/>
        <end position="168"/>
    </location>
</feature>
<feature type="region of interest" description="Disordered" evidence="5">
    <location>
        <begin position="577"/>
        <end position="668"/>
    </location>
</feature>
<evidence type="ECO:0000256" key="2">
    <source>
        <dbReference type="ARBA" id="ARBA00022679"/>
    </source>
</evidence>
<feature type="compositionally biased region" description="Acidic residues" evidence="5">
    <location>
        <begin position="1390"/>
        <end position="1400"/>
    </location>
</feature>
<feature type="compositionally biased region" description="Polar residues" evidence="5">
    <location>
        <begin position="1"/>
        <end position="10"/>
    </location>
</feature>
<dbReference type="Proteomes" id="UP001562354">
    <property type="component" value="Unassembled WGS sequence"/>
</dbReference>
<comment type="similarity">
    <text evidence="1 4">Belongs to the inositol phosphokinase (IPK) family.</text>
</comment>
<dbReference type="Pfam" id="PF03770">
    <property type="entry name" value="IPK"/>
    <property type="match status" value="1"/>
</dbReference>
<dbReference type="PANTHER" id="PTHR12400:SF21">
    <property type="entry name" value="KINASE"/>
    <property type="match status" value="1"/>
</dbReference>
<dbReference type="SUPFAM" id="SSF56104">
    <property type="entry name" value="SAICAR synthase-like"/>
    <property type="match status" value="1"/>
</dbReference>
<feature type="compositionally biased region" description="Basic and acidic residues" evidence="5">
    <location>
        <begin position="823"/>
        <end position="834"/>
    </location>
</feature>
<feature type="compositionally biased region" description="Polar residues" evidence="5">
    <location>
        <begin position="603"/>
        <end position="639"/>
    </location>
</feature>
<feature type="compositionally biased region" description="Basic and acidic residues" evidence="5">
    <location>
        <begin position="586"/>
        <end position="595"/>
    </location>
</feature>
<keyword evidence="3 4" id="KW-0418">Kinase</keyword>
<sequence length="1400" mass="154803">MKDINGSSFPASKLNRSKTVPYPSRQYKYQYEAQLSERDSIFATSYAHDEETASPIAGKGSITTDTDKTNNSSTRRRSADEDSVFPALAETVNGRDVPHGEGATHRNSNRDSDSDSDSGGRSGRSIDIPNRAGTIAGSERASEMAIAPAPAHSLDNHVKPPSLAPHLASIPRDRNSLFEKASITSLSYRSDLSTQHQQQYHSHHHLADILGPSRRSSLHRRGSGSSSSGRGSNRPSRPSTPSTPLSLYPRHLDDVQSSAERQSYRSWREGNAKMNGKTIAESQRLQNETEDVERKIDAKLPKAEQGQNVRSRKTSHYLGLFKENEQEVKKAEEKARDRHSTQLLSVDEGRDDSVIDDGGAAAPSSHSDRSGSDETHLQPDSINEEHTTRTSSKQHPTEQSPPRDELDHVSLHDANDNESTQDSHQIPPSLLEDIRNHHIITNKTKKTTKQPSQPAVPAKEEAEALGFHKAEVSSDVPKQSLLTREAKLQKEIQEEQEDEESDQEQISSAQYIPHRGKSARPSAAPTPAQEEALEKAPPMSAQVSLHAPIKDVLEAGPDAGPANVEIALLSEDESQVLHGEIPVSRKSSDQKDHDQVQVPPPASTVSDVYSDTEYASDSYDSAPTDNDEVTPTPTPTAKSVMQKPSDVPADHATATESQPPPVGAVELKPYDHQVGGHSTVYSFSRQAVCKQLNSKENEFYETVEQSHPELLDFLPKYIGVLNVTYKKPAKKRKTKHEEDPSKSANNDPEGTSPKKGSLSLAEKDQPRIVSHSQNTNVVPEVSLTNNMHILPRDFLQNLPPRPATAIPYHVPLSLRRQDRPHSISEMTSRDHQDDSPLSSPRSEDRPLLRSQHSWGATIVNQDLQTKVFRDVFFKDPQIHHRNGRRSKFSSRSVRQLQQRESMPSLADQSAPERLDQRHNSIDLAPLLRSPTCDTTRRLAIKNSIDRERPLHEYMEARPGHQAQGVGESRSMENDFDNPLLDPDFKTPRRRHSGSGLRRKATDIDNGLGDLEYHEDAGYKGDGEDVFSMDMDEEDRGASPQKPAQGPPEFKLPKPQPRISISEPPTSETSPATAPSLAAPIDLPERPHNPDQSVAAPTTSDSDPGRIAHFILLEDLTAGMVHPCVLDLKMGTRQYGIHADSKKQKSQRRKCQSTTSRELGVRVCGMQVWNVREQRSVFEDKYFGRDLKAGREFREALKRFFFDGIGHARALKHIPRVLEKIAQLERIVRGLNGYRFYASSLLMIYDRGDVDQDGKLRAPSPNSGEKVKDKKREDQILLKIVDFANCVTAEDLFDPNNKDGGIATASCPPHDPQGVDRGYLRGLRSLKIYFRRIYEELSSGGRDRFVERGEGEGVSLQDACGSGGGGVGGLEGSQGNEDIGGMTSLFVSDGGLEDDPGEVSV</sequence>